<keyword evidence="2" id="KW-1185">Reference proteome</keyword>
<dbReference type="EMBL" id="WHWB01034789">
    <property type="protein sequence ID" value="KAJ7404088.1"/>
    <property type="molecule type" value="Genomic_DNA"/>
</dbReference>
<dbReference type="Proteomes" id="UP001145742">
    <property type="component" value="Unassembled WGS sequence"/>
</dbReference>
<evidence type="ECO:0000313" key="1">
    <source>
        <dbReference type="EMBL" id="KAJ7404088.1"/>
    </source>
</evidence>
<organism evidence="1 2">
    <name type="scientific">Willisornis vidua</name>
    <name type="common">Xingu scale-backed antbird</name>
    <dbReference type="NCBI Taxonomy" id="1566151"/>
    <lineage>
        <taxon>Eukaryota</taxon>
        <taxon>Metazoa</taxon>
        <taxon>Chordata</taxon>
        <taxon>Craniata</taxon>
        <taxon>Vertebrata</taxon>
        <taxon>Euteleostomi</taxon>
        <taxon>Archelosauria</taxon>
        <taxon>Archosauria</taxon>
        <taxon>Dinosauria</taxon>
        <taxon>Saurischia</taxon>
        <taxon>Theropoda</taxon>
        <taxon>Coelurosauria</taxon>
        <taxon>Aves</taxon>
        <taxon>Neognathae</taxon>
        <taxon>Neoaves</taxon>
        <taxon>Telluraves</taxon>
        <taxon>Australaves</taxon>
        <taxon>Passeriformes</taxon>
        <taxon>Thamnophilidae</taxon>
        <taxon>Willisornis</taxon>
    </lineage>
</organism>
<comment type="caution">
    <text evidence="1">The sequence shown here is derived from an EMBL/GenBank/DDBJ whole genome shotgun (WGS) entry which is preliminary data.</text>
</comment>
<proteinExistence type="predicted"/>
<reference evidence="1" key="1">
    <citation type="submission" date="2019-10" db="EMBL/GenBank/DDBJ databases">
        <authorList>
            <person name="Soares A.E.R."/>
            <person name="Aleixo A."/>
            <person name="Schneider P."/>
            <person name="Miyaki C.Y."/>
            <person name="Schneider M.P."/>
            <person name="Mello C."/>
            <person name="Vasconcelos A.T.R."/>
        </authorList>
    </citation>
    <scope>NUCLEOTIDE SEQUENCE</scope>
    <source>
        <tissue evidence="1">Muscle</tissue>
    </source>
</reference>
<name>A0ABQ9CKF3_9PASS</name>
<evidence type="ECO:0000313" key="2">
    <source>
        <dbReference type="Proteomes" id="UP001145742"/>
    </source>
</evidence>
<protein>
    <submittedName>
        <fullName evidence="1">Rna-directed dna polymerase from mobile element jockey-like</fullName>
    </submittedName>
</protein>
<dbReference type="PANTHER" id="PTHR33332">
    <property type="entry name" value="REVERSE TRANSCRIPTASE DOMAIN-CONTAINING PROTEIN"/>
    <property type="match status" value="1"/>
</dbReference>
<gene>
    <name evidence="1" type="ORF">WISP_147289</name>
</gene>
<accession>A0ABQ9CKF3</accession>
<sequence>MGILEEILLQQDQALKDVTLCGFTGSILGPVLFNIFLNDLNTELEGILSKFADDTKLGGAVDSLKGREALQRDLEKSEDWAMTNHVKFHKGKCRILHLGWDNPGCSYRLENENEMLESSAVERNLGVLVDDKLNLSQQCPGSQGRPAVSWGASGKAPSASQGRGLSFSALHWSGLALNIVCRFEHCNIGNILSYWGVTKGGKGRS</sequence>